<reference evidence="3 4" key="1">
    <citation type="submission" date="2019-02" db="EMBL/GenBank/DDBJ databases">
        <title>Kribbella capetownensis sp. nov. and Kribbella speibonae sp. nov., isolated from soil.</title>
        <authorList>
            <person name="Curtis S.M."/>
            <person name="Norton I."/>
            <person name="Everest G.J."/>
            <person name="Meyers P.R."/>
        </authorList>
    </citation>
    <scope>NUCLEOTIDE SEQUENCE [LARGE SCALE GENOMIC DNA]</scope>
    <source>
        <strain evidence="3 4">YM53</strain>
    </source>
</reference>
<feature type="chain" id="PRO_5020217096" evidence="2">
    <location>
        <begin position="28"/>
        <end position="89"/>
    </location>
</feature>
<dbReference type="AlphaFoldDB" id="A0A4V2M822"/>
<dbReference type="OrthoDB" id="3831084at2"/>
<keyword evidence="1" id="KW-0472">Membrane</keyword>
<feature type="transmembrane region" description="Helical" evidence="1">
    <location>
        <begin position="62"/>
        <end position="80"/>
    </location>
</feature>
<dbReference type="Proteomes" id="UP000293342">
    <property type="component" value="Unassembled WGS sequence"/>
</dbReference>
<dbReference type="EMBL" id="SJKD01000003">
    <property type="protein sequence ID" value="TCC49862.1"/>
    <property type="molecule type" value="Genomic_DNA"/>
</dbReference>
<name>A0A4V2M822_9ACTN</name>
<organism evidence="3 4">
    <name type="scientific">Kribbella capetownensis</name>
    <dbReference type="NCBI Taxonomy" id="1572659"/>
    <lineage>
        <taxon>Bacteria</taxon>
        <taxon>Bacillati</taxon>
        <taxon>Actinomycetota</taxon>
        <taxon>Actinomycetes</taxon>
        <taxon>Propionibacteriales</taxon>
        <taxon>Kribbellaceae</taxon>
        <taxon>Kribbella</taxon>
    </lineage>
</organism>
<evidence type="ECO:0000313" key="3">
    <source>
        <dbReference type="EMBL" id="TCC49862.1"/>
    </source>
</evidence>
<comment type="caution">
    <text evidence="3">The sequence shown here is derived from an EMBL/GenBank/DDBJ whole genome shotgun (WGS) entry which is preliminary data.</text>
</comment>
<evidence type="ECO:0000256" key="2">
    <source>
        <dbReference type="SAM" id="SignalP"/>
    </source>
</evidence>
<evidence type="ECO:0000313" key="4">
    <source>
        <dbReference type="Proteomes" id="UP000293342"/>
    </source>
</evidence>
<dbReference type="RefSeq" id="WP_131514381.1">
    <property type="nucleotide sequence ID" value="NZ_SJKD01000003.1"/>
</dbReference>
<gene>
    <name evidence="3" type="ORF">E0H75_16235</name>
</gene>
<keyword evidence="1" id="KW-1133">Transmembrane helix</keyword>
<keyword evidence="4" id="KW-1185">Reference proteome</keyword>
<protein>
    <submittedName>
        <fullName evidence="3">Uncharacterized protein</fullName>
    </submittedName>
</protein>
<keyword evidence="2" id="KW-0732">Signal</keyword>
<evidence type="ECO:0000256" key="1">
    <source>
        <dbReference type="SAM" id="Phobius"/>
    </source>
</evidence>
<feature type="signal peptide" evidence="2">
    <location>
        <begin position="1"/>
        <end position="27"/>
    </location>
</feature>
<accession>A0A4V2M822</accession>
<sequence length="89" mass="9396">MKYIRTLVAVPVLTVGITLAVASQASAREIYPEGDYRQPVVVVHDPGPTIEVDDNVAEGLQAGASAIGGAGIALAALWAYRRRHPAHVH</sequence>
<proteinExistence type="predicted"/>
<keyword evidence="1" id="KW-0812">Transmembrane</keyword>